<protein>
    <submittedName>
        <fullName evidence="2">Uncharacterized protein</fullName>
    </submittedName>
</protein>
<keyword evidence="3" id="KW-1185">Reference proteome</keyword>
<comment type="caution">
    <text evidence="2">The sequence shown here is derived from an EMBL/GenBank/DDBJ whole genome shotgun (WGS) entry which is preliminary data.</text>
</comment>
<reference evidence="2 3" key="1">
    <citation type="submission" date="2019-07" db="EMBL/GenBank/DDBJ databases">
        <title>Whole genome shotgun sequence of Alkalibacillus haloalkaliphilus NBRC 103110.</title>
        <authorList>
            <person name="Hosoyama A."/>
            <person name="Uohara A."/>
            <person name="Ohji S."/>
            <person name="Ichikawa N."/>
        </authorList>
    </citation>
    <scope>NUCLEOTIDE SEQUENCE [LARGE SCALE GENOMIC DNA]</scope>
    <source>
        <strain evidence="2 3">NBRC 103110</strain>
    </source>
</reference>
<evidence type="ECO:0000313" key="3">
    <source>
        <dbReference type="Proteomes" id="UP000321440"/>
    </source>
</evidence>
<feature type="transmembrane region" description="Helical" evidence="1">
    <location>
        <begin position="7"/>
        <end position="26"/>
    </location>
</feature>
<dbReference type="EMBL" id="BJYA01000004">
    <property type="protein sequence ID" value="GEN45359.1"/>
    <property type="molecule type" value="Genomic_DNA"/>
</dbReference>
<dbReference type="Proteomes" id="UP000321440">
    <property type="component" value="Unassembled WGS sequence"/>
</dbReference>
<organism evidence="2 3">
    <name type="scientific">Alkalibacillus haloalkaliphilus</name>
    <dbReference type="NCBI Taxonomy" id="94136"/>
    <lineage>
        <taxon>Bacteria</taxon>
        <taxon>Bacillati</taxon>
        <taxon>Bacillota</taxon>
        <taxon>Bacilli</taxon>
        <taxon>Bacillales</taxon>
        <taxon>Bacillaceae</taxon>
        <taxon>Alkalibacillus</taxon>
    </lineage>
</organism>
<dbReference type="RefSeq" id="WP_146815235.1">
    <property type="nucleotide sequence ID" value="NZ_BJYA01000004.1"/>
</dbReference>
<dbReference type="AlphaFoldDB" id="A0A511W2P7"/>
<keyword evidence="1" id="KW-0812">Transmembrane</keyword>
<name>A0A511W2P7_9BACI</name>
<keyword evidence="1" id="KW-0472">Membrane</keyword>
<evidence type="ECO:0000256" key="1">
    <source>
        <dbReference type="SAM" id="Phobius"/>
    </source>
</evidence>
<proteinExistence type="predicted"/>
<evidence type="ECO:0000313" key="2">
    <source>
        <dbReference type="EMBL" id="GEN45359.1"/>
    </source>
</evidence>
<accession>A0A511W2P7</accession>
<dbReference type="OrthoDB" id="9859886at2"/>
<keyword evidence="1" id="KW-1133">Transmembrane helix</keyword>
<sequence length="104" mass="12147">MTWMDVAYKVLKFYFVFYTAVSLFFITEGLAYLISFLISLPAVYAILFLNERMTANILMLTYAVSLLVYPFIAYDQYGIGAVFSVILFVPIIIYFLFLYKEDHL</sequence>
<feature type="transmembrane region" description="Helical" evidence="1">
    <location>
        <begin position="56"/>
        <end position="73"/>
    </location>
</feature>
<feature type="transmembrane region" description="Helical" evidence="1">
    <location>
        <begin position="79"/>
        <end position="99"/>
    </location>
</feature>
<gene>
    <name evidence="2" type="ORF">AHA02nite_11350</name>
</gene>